<dbReference type="PANTHER" id="PTHR35869:SF1">
    <property type="entry name" value="OUTER-MEMBRANE LIPOPROTEIN CARRIER PROTEIN"/>
    <property type="match status" value="1"/>
</dbReference>
<keyword evidence="5 10" id="KW-0813">Transport</keyword>
<sequence precursor="true">MMMKKLMIGALALLPLSQAFAGDTERDALIARLNQTDAFTANFDQVVTSPEGEVVMKGQGKAWLKRPSFFRWHTLTPDENLLVSDGQTLWYFNPFVEQVTAMWLKDATEQTPLVLITQNNPADWQNYSVTQKGDTFTLTPKVAQSNQGTFTVTVNDKGQVKGLAMTEQDGQLSKFTFNHFQATMPAASQFQFTVPEGVELDDQRQ</sequence>
<dbReference type="InterPro" id="IPR029046">
    <property type="entry name" value="LolA/LolB/LppX"/>
</dbReference>
<evidence type="ECO:0000256" key="6">
    <source>
        <dbReference type="ARBA" id="ARBA00022729"/>
    </source>
</evidence>
<evidence type="ECO:0000256" key="7">
    <source>
        <dbReference type="ARBA" id="ARBA00022764"/>
    </source>
</evidence>
<dbReference type="InterPro" id="IPR018323">
    <property type="entry name" value="OM_lipoprot_carrier_LolA_Pbac"/>
</dbReference>
<accession>A0ABM8ZS91</accession>
<keyword evidence="8 10" id="KW-0653">Protein transport</keyword>
<keyword evidence="7 10" id="KW-0574">Periplasm</keyword>
<dbReference type="SUPFAM" id="SSF89392">
    <property type="entry name" value="Prokaryotic lipoproteins and lipoprotein localization factors"/>
    <property type="match status" value="1"/>
</dbReference>
<evidence type="ECO:0000256" key="9">
    <source>
        <dbReference type="ARBA" id="ARBA00023186"/>
    </source>
</evidence>
<evidence type="ECO:0000256" key="2">
    <source>
        <dbReference type="ARBA" id="ARBA00007615"/>
    </source>
</evidence>
<reference evidence="11" key="1">
    <citation type="submission" date="2021-11" db="EMBL/GenBank/DDBJ databases">
        <authorList>
            <person name="Rodrigo-Torres L."/>
            <person name="Arahal R. D."/>
            <person name="Lucena T."/>
        </authorList>
    </citation>
    <scope>NUCLEOTIDE SEQUENCE</scope>
    <source>
        <strain evidence="11">CECT 7929</strain>
    </source>
</reference>
<keyword evidence="6 10" id="KW-0732">Signal</keyword>
<evidence type="ECO:0000256" key="10">
    <source>
        <dbReference type="HAMAP-Rule" id="MF_00240"/>
    </source>
</evidence>
<dbReference type="HAMAP" id="MF_00240">
    <property type="entry name" value="LolA"/>
    <property type="match status" value="1"/>
</dbReference>
<name>A0ABM8ZS91_9VIBR</name>
<dbReference type="Gene3D" id="2.50.20.10">
    <property type="entry name" value="Lipoprotein localisation LolA/LolB/LppX"/>
    <property type="match status" value="1"/>
</dbReference>
<dbReference type="EMBL" id="CAKLDI010000001">
    <property type="protein sequence ID" value="CAH0533118.1"/>
    <property type="molecule type" value="Genomic_DNA"/>
</dbReference>
<organism evidence="11 12">
    <name type="scientific">Vibrio stylophorae</name>
    <dbReference type="NCBI Taxonomy" id="659351"/>
    <lineage>
        <taxon>Bacteria</taxon>
        <taxon>Pseudomonadati</taxon>
        <taxon>Pseudomonadota</taxon>
        <taxon>Gammaproteobacteria</taxon>
        <taxon>Vibrionales</taxon>
        <taxon>Vibrionaceae</taxon>
        <taxon>Vibrio</taxon>
    </lineage>
</organism>
<evidence type="ECO:0000256" key="1">
    <source>
        <dbReference type="ARBA" id="ARBA00004418"/>
    </source>
</evidence>
<comment type="caution">
    <text evidence="11">The sequence shown here is derived from an EMBL/GenBank/DDBJ whole genome shotgun (WGS) entry which is preliminary data.</text>
</comment>
<evidence type="ECO:0000256" key="5">
    <source>
        <dbReference type="ARBA" id="ARBA00022448"/>
    </source>
</evidence>
<dbReference type="Pfam" id="PF03548">
    <property type="entry name" value="LolA"/>
    <property type="match status" value="1"/>
</dbReference>
<dbReference type="NCBIfam" id="TIGR00547">
    <property type="entry name" value="lolA"/>
    <property type="match status" value="1"/>
</dbReference>
<keyword evidence="9 10" id="KW-0143">Chaperone</keyword>
<comment type="similarity">
    <text evidence="2 10">Belongs to the LolA family.</text>
</comment>
<evidence type="ECO:0000313" key="11">
    <source>
        <dbReference type="EMBL" id="CAH0533118.1"/>
    </source>
</evidence>
<proteinExistence type="inferred from homology"/>
<evidence type="ECO:0000256" key="4">
    <source>
        <dbReference type="ARBA" id="ARBA00014035"/>
    </source>
</evidence>
<feature type="chain" id="PRO_5044924116" description="Outer-membrane lipoprotein carrier protein" evidence="10">
    <location>
        <begin position="22"/>
        <end position="205"/>
    </location>
</feature>
<evidence type="ECO:0000313" key="12">
    <source>
        <dbReference type="Proteomes" id="UP000838672"/>
    </source>
</evidence>
<feature type="signal peptide" evidence="10">
    <location>
        <begin position="1"/>
        <end position="21"/>
    </location>
</feature>
<protein>
    <recommendedName>
        <fullName evidence="4 10">Outer-membrane lipoprotein carrier protein</fullName>
    </recommendedName>
</protein>
<dbReference type="Proteomes" id="UP000838672">
    <property type="component" value="Unassembled WGS sequence"/>
</dbReference>
<evidence type="ECO:0000256" key="3">
    <source>
        <dbReference type="ARBA" id="ARBA00011245"/>
    </source>
</evidence>
<dbReference type="InterPro" id="IPR004564">
    <property type="entry name" value="OM_lipoprot_carrier_LolA-like"/>
</dbReference>
<evidence type="ECO:0000256" key="8">
    <source>
        <dbReference type="ARBA" id="ARBA00022927"/>
    </source>
</evidence>
<comment type="subcellular location">
    <subcellularLocation>
        <location evidence="1 10">Periplasm</location>
    </subcellularLocation>
</comment>
<dbReference type="PANTHER" id="PTHR35869">
    <property type="entry name" value="OUTER-MEMBRANE LIPOPROTEIN CARRIER PROTEIN"/>
    <property type="match status" value="1"/>
</dbReference>
<comment type="function">
    <text evidence="10">Participates in the translocation of lipoproteins from the inner membrane to the outer membrane. Only forms a complex with a lipoprotein if the residue after the N-terminal Cys is not an aspartate (The Asp acts as a targeting signal to indicate that the lipoprotein should stay in the inner membrane).</text>
</comment>
<keyword evidence="11" id="KW-0449">Lipoprotein</keyword>
<gene>
    <name evidence="10 11" type="primary">lolA</name>
    <name evidence="11" type="ORF">VST7929_00971</name>
</gene>
<keyword evidence="12" id="KW-1185">Reference proteome</keyword>
<dbReference type="CDD" id="cd16325">
    <property type="entry name" value="LolA"/>
    <property type="match status" value="1"/>
</dbReference>
<comment type="subunit">
    <text evidence="3 10">Monomer.</text>
</comment>